<sequence>MSTPLPRSLQTLLDIGIVQSAASDRADPLAPVPIRDGPAALSGSLAASNQVVPIPPRFVAPRPNAPNGPDAAPATQPPLFWKAIGLCLKSKFTSSGSLSDDHRAIFFGDPGQLGVLEGLGCPPEVTNYQLFTYGDIMQRVNFPTFRLSGRSYFDFVDLYLENVGEENESPELVQSRENLIAAKGRKDTVFRSHLQAQSSKTNNSLIDAIRSKGNYSAAWQTEKTAQQALADLRAPSLSSASAQLEVVRLADMRLEPQKGNNMPVITVDQDWLQMALHDLNHSIKDLVDPTTVFYQPLYTLPFYEVTTDYWIKASVASTDMVRDGPYQIPLANVWDRLWADLGHPLLDQAKPHEKLTDDQKKFINSLSATLTFIQKPYAGNVSRGLWDVSDIRSMFPLQPNAPKSVKNPVCKTSKLILTWGIEIELTIPEVISLDEIANTTLAIMDLPLKRVAGSSNKLVFSAGNDGFPILMGALADVV</sequence>
<dbReference type="InParanoid" id="A0A507BJE6"/>
<proteinExistence type="predicted"/>
<evidence type="ECO:0000313" key="2">
    <source>
        <dbReference type="Proteomes" id="UP000319257"/>
    </source>
</evidence>
<keyword evidence="2" id="KW-1185">Reference proteome</keyword>
<dbReference type="AlphaFoldDB" id="A0A507BJE6"/>
<reference evidence="1 2" key="1">
    <citation type="submission" date="2019-06" db="EMBL/GenBank/DDBJ databases">
        <title>Draft genome sequence of the filamentous fungus Phialemoniopsis curvata isolated from diesel fuel.</title>
        <authorList>
            <person name="Varaljay V.A."/>
            <person name="Lyon W.J."/>
            <person name="Crouch A.L."/>
            <person name="Drake C.E."/>
            <person name="Hollomon J.M."/>
            <person name="Nadeau L.J."/>
            <person name="Nunn H.S."/>
            <person name="Stevenson B.S."/>
            <person name="Bojanowski C.L."/>
            <person name="Crookes-Goodson W.J."/>
        </authorList>
    </citation>
    <scope>NUCLEOTIDE SEQUENCE [LARGE SCALE GENOMIC DNA]</scope>
    <source>
        <strain evidence="1 2">D216</strain>
    </source>
</reference>
<dbReference type="RefSeq" id="XP_031000655.1">
    <property type="nucleotide sequence ID" value="XM_031134055.1"/>
</dbReference>
<gene>
    <name evidence="1" type="ORF">E0L32_011337</name>
</gene>
<protein>
    <submittedName>
        <fullName evidence="1">Uncharacterized protein</fullName>
    </submittedName>
</protein>
<dbReference type="EMBL" id="SKBQ01000104">
    <property type="protein sequence ID" value="TPX18944.1"/>
    <property type="molecule type" value="Genomic_DNA"/>
</dbReference>
<comment type="caution">
    <text evidence="1">The sequence shown here is derived from an EMBL/GenBank/DDBJ whole genome shotgun (WGS) entry which is preliminary data.</text>
</comment>
<dbReference type="OrthoDB" id="5047692at2759"/>
<dbReference type="GeneID" id="41978784"/>
<name>A0A507BJE6_9PEZI</name>
<organism evidence="1 2">
    <name type="scientific">Thyridium curvatum</name>
    <dbReference type="NCBI Taxonomy" id="1093900"/>
    <lineage>
        <taxon>Eukaryota</taxon>
        <taxon>Fungi</taxon>
        <taxon>Dikarya</taxon>
        <taxon>Ascomycota</taxon>
        <taxon>Pezizomycotina</taxon>
        <taxon>Sordariomycetes</taxon>
        <taxon>Sordariomycetidae</taxon>
        <taxon>Thyridiales</taxon>
        <taxon>Thyridiaceae</taxon>
        <taxon>Thyridium</taxon>
    </lineage>
</organism>
<accession>A0A507BJE6</accession>
<dbReference type="Proteomes" id="UP000319257">
    <property type="component" value="Unassembled WGS sequence"/>
</dbReference>
<evidence type="ECO:0000313" key="1">
    <source>
        <dbReference type="EMBL" id="TPX18944.1"/>
    </source>
</evidence>